<evidence type="ECO:0000313" key="2">
    <source>
        <dbReference type="Proteomes" id="UP001431783"/>
    </source>
</evidence>
<organism evidence="1 2">
    <name type="scientific">Henosepilachna vigintioctopunctata</name>
    <dbReference type="NCBI Taxonomy" id="420089"/>
    <lineage>
        <taxon>Eukaryota</taxon>
        <taxon>Metazoa</taxon>
        <taxon>Ecdysozoa</taxon>
        <taxon>Arthropoda</taxon>
        <taxon>Hexapoda</taxon>
        <taxon>Insecta</taxon>
        <taxon>Pterygota</taxon>
        <taxon>Neoptera</taxon>
        <taxon>Endopterygota</taxon>
        <taxon>Coleoptera</taxon>
        <taxon>Polyphaga</taxon>
        <taxon>Cucujiformia</taxon>
        <taxon>Coccinelloidea</taxon>
        <taxon>Coccinellidae</taxon>
        <taxon>Epilachninae</taxon>
        <taxon>Epilachnini</taxon>
        <taxon>Henosepilachna</taxon>
    </lineage>
</organism>
<comment type="caution">
    <text evidence="1">The sequence shown here is derived from an EMBL/GenBank/DDBJ whole genome shotgun (WGS) entry which is preliminary data.</text>
</comment>
<accession>A0AAW1UDJ9</accession>
<protein>
    <submittedName>
        <fullName evidence="1">Uncharacterized protein</fullName>
    </submittedName>
</protein>
<sequence>MYGEEIASHIRVAISVQILIKLNETKIVAIFSENKIFMSTQYKSTYFDKIRDQSHPGILLVGHGVFSLKSGHVAVLSNLNVEKIQAMFLVITMKLSTTRNMLTKAIYPEY</sequence>
<dbReference type="AlphaFoldDB" id="A0AAW1UDJ9"/>
<name>A0AAW1UDJ9_9CUCU</name>
<proteinExistence type="predicted"/>
<evidence type="ECO:0000313" key="1">
    <source>
        <dbReference type="EMBL" id="KAK9878767.1"/>
    </source>
</evidence>
<dbReference type="Proteomes" id="UP001431783">
    <property type="component" value="Unassembled WGS sequence"/>
</dbReference>
<reference evidence="1 2" key="1">
    <citation type="submission" date="2023-03" db="EMBL/GenBank/DDBJ databases">
        <title>Genome insight into feeding habits of ladybird beetles.</title>
        <authorList>
            <person name="Li H.-S."/>
            <person name="Huang Y.-H."/>
            <person name="Pang H."/>
        </authorList>
    </citation>
    <scope>NUCLEOTIDE SEQUENCE [LARGE SCALE GENOMIC DNA]</scope>
    <source>
        <strain evidence="1">SYSU_2023b</strain>
        <tissue evidence="1">Whole body</tissue>
    </source>
</reference>
<keyword evidence="2" id="KW-1185">Reference proteome</keyword>
<dbReference type="EMBL" id="JARQZJ010000058">
    <property type="protein sequence ID" value="KAK9878767.1"/>
    <property type="molecule type" value="Genomic_DNA"/>
</dbReference>
<gene>
    <name evidence="1" type="ORF">WA026_023747</name>
</gene>